<sequence>MEPIVKLTVVIVPDAGRGGKFPTPTHCRIPEKRGSSGGSLWVGALGDFGPLLRCFGK</sequence>
<evidence type="ECO:0000313" key="1">
    <source>
        <dbReference type="EMBL" id="EFM49468.1"/>
    </source>
</evidence>
<dbReference type="Proteomes" id="UP000004218">
    <property type="component" value="Unassembled WGS sequence"/>
</dbReference>
<accession>E0DDU5</accession>
<dbReference type="EMBL" id="ACSH02000004">
    <property type="protein sequence ID" value="EFM49468.1"/>
    <property type="molecule type" value="Genomic_DNA"/>
</dbReference>
<evidence type="ECO:0000313" key="2">
    <source>
        <dbReference type="Proteomes" id="UP000004218"/>
    </source>
</evidence>
<organism evidence="1 2">
    <name type="scientific">Corynebacterium matruchotii ATCC 14266</name>
    <dbReference type="NCBI Taxonomy" id="553207"/>
    <lineage>
        <taxon>Bacteria</taxon>
        <taxon>Bacillati</taxon>
        <taxon>Actinomycetota</taxon>
        <taxon>Actinomycetes</taxon>
        <taxon>Mycobacteriales</taxon>
        <taxon>Corynebacteriaceae</taxon>
        <taxon>Corynebacterium</taxon>
    </lineage>
</organism>
<proteinExistence type="predicted"/>
<dbReference type="STRING" id="553207.HMPREF0299_7612"/>
<dbReference type="AlphaFoldDB" id="E0DDU5"/>
<reference evidence="1" key="1">
    <citation type="submission" date="2010-08" db="EMBL/GenBank/DDBJ databases">
        <authorList>
            <person name="Harkins D.M."/>
            <person name="Madupu R."/>
            <person name="Durkin A.S."/>
            <person name="Torralba M."/>
            <person name="Methe B."/>
            <person name="Sutton G.G."/>
            <person name="Nelson K.E."/>
        </authorList>
    </citation>
    <scope>NUCLEOTIDE SEQUENCE [LARGE SCALE GENOMIC DNA]</scope>
    <source>
        <strain evidence="1">ATCC 14266</strain>
    </source>
</reference>
<gene>
    <name evidence="1" type="ORF">HMPREF0299_7612</name>
</gene>
<comment type="caution">
    <text evidence="1">The sequence shown here is derived from an EMBL/GenBank/DDBJ whole genome shotgun (WGS) entry which is preliminary data.</text>
</comment>
<name>E0DDU5_9CORY</name>
<keyword evidence="2" id="KW-1185">Reference proteome</keyword>
<protein>
    <submittedName>
        <fullName evidence="1">Uncharacterized protein</fullName>
    </submittedName>
</protein>